<comment type="caution">
    <text evidence="2">The sequence shown here is derived from an EMBL/GenBank/DDBJ whole genome shotgun (WGS) entry which is preliminary data.</text>
</comment>
<proteinExistence type="predicted"/>
<evidence type="ECO:0000313" key="2">
    <source>
        <dbReference type="EMBL" id="RJE19963.1"/>
    </source>
</evidence>
<dbReference type="Proteomes" id="UP000266188">
    <property type="component" value="Unassembled WGS sequence"/>
</dbReference>
<dbReference type="OrthoDB" id="29596at2759"/>
<name>A0A3A2ZCF0_9EURO</name>
<dbReference type="STRING" id="2070753.A0A3A2ZCF0"/>
<feature type="compositionally biased region" description="Low complexity" evidence="1">
    <location>
        <begin position="15"/>
        <end position="26"/>
    </location>
</feature>
<dbReference type="InterPro" id="IPR027417">
    <property type="entry name" value="P-loop_NTPase"/>
</dbReference>
<gene>
    <name evidence="2" type="ORF">PHISCL_07703</name>
</gene>
<dbReference type="AlphaFoldDB" id="A0A3A2ZCF0"/>
<protein>
    <submittedName>
        <fullName evidence="2">Mismatch repair protein</fullName>
    </submittedName>
</protein>
<feature type="region of interest" description="Disordered" evidence="1">
    <location>
        <begin position="106"/>
        <end position="130"/>
    </location>
</feature>
<accession>A0A3A2ZCF0</accession>
<dbReference type="SUPFAM" id="SSF52540">
    <property type="entry name" value="P-loop containing nucleoside triphosphate hydrolases"/>
    <property type="match status" value="1"/>
</dbReference>
<dbReference type="EMBL" id="MVGC01000353">
    <property type="protein sequence ID" value="RJE19963.1"/>
    <property type="molecule type" value="Genomic_DNA"/>
</dbReference>
<organism evidence="2 3">
    <name type="scientific">Aspergillus sclerotialis</name>
    <dbReference type="NCBI Taxonomy" id="2070753"/>
    <lineage>
        <taxon>Eukaryota</taxon>
        <taxon>Fungi</taxon>
        <taxon>Dikarya</taxon>
        <taxon>Ascomycota</taxon>
        <taxon>Pezizomycotina</taxon>
        <taxon>Eurotiomycetes</taxon>
        <taxon>Eurotiomycetidae</taxon>
        <taxon>Eurotiales</taxon>
        <taxon>Aspergillaceae</taxon>
        <taxon>Aspergillus</taxon>
        <taxon>Aspergillus subgen. Polypaecilum</taxon>
    </lineage>
</organism>
<keyword evidence="3" id="KW-1185">Reference proteome</keyword>
<evidence type="ECO:0000256" key="1">
    <source>
        <dbReference type="SAM" id="MobiDB-lite"/>
    </source>
</evidence>
<evidence type="ECO:0000313" key="3">
    <source>
        <dbReference type="Proteomes" id="UP000266188"/>
    </source>
</evidence>
<sequence length="130" mass="14401">MTVSSYVPNDTFLVGGNSRSESSGRGPEMSENRLEDETPQCPSMLLLTGPNYSGKSVYMKQAMLFKGHHKSEESAELGITDKILVKMNTQESVSKVQRSAKALNLSSHHPDPEYILERPTTNLPRPETGY</sequence>
<dbReference type="Gene3D" id="3.40.50.300">
    <property type="entry name" value="P-loop containing nucleotide triphosphate hydrolases"/>
    <property type="match status" value="1"/>
</dbReference>
<reference evidence="3" key="1">
    <citation type="submission" date="2017-02" db="EMBL/GenBank/DDBJ databases">
        <authorList>
            <person name="Tafer H."/>
            <person name="Lopandic K."/>
        </authorList>
    </citation>
    <scope>NUCLEOTIDE SEQUENCE [LARGE SCALE GENOMIC DNA]</scope>
    <source>
        <strain evidence="3">CBS 366.77</strain>
    </source>
</reference>
<feature type="region of interest" description="Disordered" evidence="1">
    <location>
        <begin position="1"/>
        <end position="44"/>
    </location>
</feature>